<protein>
    <submittedName>
        <fullName evidence="1">1494_t:CDS:1</fullName>
    </submittedName>
</protein>
<dbReference type="EMBL" id="CAJVPU010002051">
    <property type="protein sequence ID" value="CAG8493967.1"/>
    <property type="molecule type" value="Genomic_DNA"/>
</dbReference>
<evidence type="ECO:0000313" key="1">
    <source>
        <dbReference type="EMBL" id="CAG8493967.1"/>
    </source>
</evidence>
<dbReference type="Proteomes" id="UP000789702">
    <property type="component" value="Unassembled WGS sequence"/>
</dbReference>
<sequence length="158" mass="18052">MFNKYTLKSPCSNFGTSHIFNHITTIPSFATTESFIVQGQTLNDQNITSINSYESSFRTTEAFINHEPTPTITSINPYEEFQSSYSNFGTLHIYNRIITTPFEAIEAFIDQGSTLENQNTTSINSYNPLFPTIEAFIDQEPTQNNQNITPINPYENYY</sequence>
<proteinExistence type="predicted"/>
<comment type="caution">
    <text evidence="1">The sequence shown here is derived from an EMBL/GenBank/DDBJ whole genome shotgun (WGS) entry which is preliminary data.</text>
</comment>
<evidence type="ECO:0000313" key="2">
    <source>
        <dbReference type="Proteomes" id="UP000789702"/>
    </source>
</evidence>
<keyword evidence="2" id="KW-1185">Reference proteome</keyword>
<gene>
    <name evidence="1" type="ORF">DHETER_LOCUS2689</name>
</gene>
<reference evidence="1" key="1">
    <citation type="submission" date="2021-06" db="EMBL/GenBank/DDBJ databases">
        <authorList>
            <person name="Kallberg Y."/>
            <person name="Tangrot J."/>
            <person name="Rosling A."/>
        </authorList>
    </citation>
    <scope>NUCLEOTIDE SEQUENCE</scope>
    <source>
        <strain evidence="1">IL203A</strain>
    </source>
</reference>
<accession>A0ACA9KWD3</accession>
<organism evidence="1 2">
    <name type="scientific">Dentiscutata heterogama</name>
    <dbReference type="NCBI Taxonomy" id="1316150"/>
    <lineage>
        <taxon>Eukaryota</taxon>
        <taxon>Fungi</taxon>
        <taxon>Fungi incertae sedis</taxon>
        <taxon>Mucoromycota</taxon>
        <taxon>Glomeromycotina</taxon>
        <taxon>Glomeromycetes</taxon>
        <taxon>Diversisporales</taxon>
        <taxon>Gigasporaceae</taxon>
        <taxon>Dentiscutata</taxon>
    </lineage>
</organism>
<name>A0ACA9KWD3_9GLOM</name>